<gene>
    <name evidence="2" type="ORF">CSSPTR1EN2_LOCUS23068</name>
</gene>
<evidence type="ECO:0000256" key="1">
    <source>
        <dbReference type="SAM" id="MobiDB-lite"/>
    </source>
</evidence>
<dbReference type="PANTHER" id="PTHR36012:SF2">
    <property type="entry name" value="OS08G0385000 PROTEIN"/>
    <property type="match status" value="1"/>
</dbReference>
<dbReference type="Proteomes" id="UP001497512">
    <property type="component" value="Chromosome 9"/>
</dbReference>
<organism evidence="2 3">
    <name type="scientific">Sphagnum troendelagicum</name>
    <dbReference type="NCBI Taxonomy" id="128251"/>
    <lineage>
        <taxon>Eukaryota</taxon>
        <taxon>Viridiplantae</taxon>
        <taxon>Streptophyta</taxon>
        <taxon>Embryophyta</taxon>
        <taxon>Bryophyta</taxon>
        <taxon>Sphagnophytina</taxon>
        <taxon>Sphagnopsida</taxon>
        <taxon>Sphagnales</taxon>
        <taxon>Sphagnaceae</taxon>
        <taxon>Sphagnum</taxon>
    </lineage>
</organism>
<dbReference type="PANTHER" id="PTHR36012">
    <property type="entry name" value="OS01G0654400 PROTEIN"/>
    <property type="match status" value="1"/>
</dbReference>
<protein>
    <submittedName>
        <fullName evidence="2">Uncharacterized protein</fullName>
    </submittedName>
</protein>
<accession>A0ABP0V3U1</accession>
<sequence length="97" mass="9749">MSGAQGANPPGAFTPTTYETKAADESNPGGNPRYKTDSTEDEGAMPVTMAADHVPNPQEAAGLGGPTFGASNPPPAGKEDEEEKQADKGLSGTAMGD</sequence>
<name>A0ABP0V3U1_9BRYO</name>
<reference evidence="2" key="1">
    <citation type="submission" date="2024-02" db="EMBL/GenBank/DDBJ databases">
        <authorList>
            <consortium name="ELIXIR-Norway"/>
            <consortium name="Elixir Norway"/>
        </authorList>
    </citation>
    <scope>NUCLEOTIDE SEQUENCE</scope>
</reference>
<proteinExistence type="predicted"/>
<evidence type="ECO:0000313" key="2">
    <source>
        <dbReference type="EMBL" id="CAK9236668.1"/>
    </source>
</evidence>
<evidence type="ECO:0000313" key="3">
    <source>
        <dbReference type="Proteomes" id="UP001497512"/>
    </source>
</evidence>
<keyword evidence="3" id="KW-1185">Reference proteome</keyword>
<feature type="region of interest" description="Disordered" evidence="1">
    <location>
        <begin position="1"/>
        <end position="97"/>
    </location>
</feature>
<dbReference type="EMBL" id="OZ019901">
    <property type="protein sequence ID" value="CAK9236668.1"/>
    <property type="molecule type" value="Genomic_DNA"/>
</dbReference>